<feature type="domain" description="Glycoside hydrolase family 65 central catalytic" evidence="3">
    <location>
        <begin position="327"/>
        <end position="677"/>
    </location>
</feature>
<dbReference type="PANTHER" id="PTHR11051:SF13">
    <property type="entry name" value="GLYCOSYL TRANSFERASE"/>
    <property type="match status" value="1"/>
</dbReference>
<dbReference type="Pfam" id="PF03636">
    <property type="entry name" value="Glyco_hydro_65N"/>
    <property type="match status" value="1"/>
</dbReference>
<dbReference type="Gene3D" id="2.70.98.40">
    <property type="entry name" value="Glycoside hydrolase, family 65, N-terminal domain"/>
    <property type="match status" value="1"/>
</dbReference>
<dbReference type="SUPFAM" id="SSF48208">
    <property type="entry name" value="Six-hairpin glycosidases"/>
    <property type="match status" value="1"/>
</dbReference>
<evidence type="ECO:0000256" key="2">
    <source>
        <dbReference type="ARBA" id="ARBA00023295"/>
    </source>
</evidence>
<evidence type="ECO:0000259" key="5">
    <source>
        <dbReference type="Pfam" id="PF03636"/>
    </source>
</evidence>
<dbReference type="InterPro" id="IPR005195">
    <property type="entry name" value="Glyco_hydro_65_M"/>
</dbReference>
<feature type="domain" description="Glycoside hydrolase family 65 C-terminal" evidence="4">
    <location>
        <begin position="689"/>
        <end position="749"/>
    </location>
</feature>
<evidence type="ECO:0000313" key="7">
    <source>
        <dbReference type="Proteomes" id="UP001220456"/>
    </source>
</evidence>
<keyword evidence="7" id="KW-1185">Reference proteome</keyword>
<gene>
    <name evidence="6" type="ORF">P4U43_09310</name>
</gene>
<comment type="caution">
    <text evidence="6">The sequence shown here is derived from an EMBL/GenBank/DDBJ whole genome shotgun (WGS) entry which is preliminary data.</text>
</comment>
<evidence type="ECO:0000259" key="4">
    <source>
        <dbReference type="Pfam" id="PF03633"/>
    </source>
</evidence>
<sequence length="780" mass="85801">MADLPIETDFWRITESAFAWDEPEVAESVFALSNGYIGTRGTLDEGEPGVFPGTFMSGVFEFHPLSYPEDGYGHPDRGQAIVGVADGTLITVEVDGEPLDIRHAPLERHARTLDLRAGTLDRETEWTTAGGRRMRLRSTRLVSLTQRSATAIRYEVEAVDSAVQVVVRSDLAVNRTARQVDNPDPRVGEALTQPFAPCFHRVYEAGGLLVHRTRGSRIGVAAMAQHDVQLPAGAHVSTSGSQDEVLTTVVADLEPGEKVAFVKYLTHTRSADDSPTDLAAQALAAMSDARSRGWEGLAADQRAFLNGFWDDSDVEVDPETDLQLALRFDLFHILQASVCLSNAPIGAKALTGPGYSGHTFWDIEGFVAPTLTLLNPDGAARLLRWRASTLDAARERADVLGVKGASFAWRTIDGNEVSAYWPASTAAMHLNAGISRAYTLHANATGRPLTEIAGVDVLIETARMWASTVHQDDDGRFHLRGVTGPDEYTGVVDDNVFTNLMAQRNLTAAADACLAYTEPAARLGVNQSEVDQWRAVAGAMYVPYDDLRQVHPANDGFTTYREWDFEGRRDAYPVQEHSHYAKIYRRQVVKQADLVLALWWCSESFTEDQSARNLEYYEQRTVRDSSLSAAVQSVVCARTGHLDLALAYLRESALADLRDVRGDSHRGVHLAAMAGAWLALVSGFGGLTMDDVQLRLAPRLPARLNRIAFRLRWQGSRIAVEILRSGTTVRMLDEDETDQQVWIDGRLLRLTAAQPVTVPLVEPRPITTTPRQPPGREPRT</sequence>
<dbReference type="InterPro" id="IPR011013">
    <property type="entry name" value="Gal_mutarotase_sf_dom"/>
</dbReference>
<dbReference type="Pfam" id="PF03632">
    <property type="entry name" value="Glyco_hydro_65m"/>
    <property type="match status" value="1"/>
</dbReference>
<dbReference type="Gene3D" id="1.50.10.10">
    <property type="match status" value="1"/>
</dbReference>
<feature type="domain" description="Glycoside hydrolase family 65 N-terminal" evidence="5">
    <location>
        <begin position="15"/>
        <end position="269"/>
    </location>
</feature>
<evidence type="ECO:0000256" key="1">
    <source>
        <dbReference type="ARBA" id="ARBA00006768"/>
    </source>
</evidence>
<dbReference type="Proteomes" id="UP001220456">
    <property type="component" value="Unassembled WGS sequence"/>
</dbReference>
<dbReference type="InterPro" id="IPR005196">
    <property type="entry name" value="Glyco_hydro_65_N"/>
</dbReference>
<keyword evidence="6" id="KW-0378">Hydrolase</keyword>
<dbReference type="PANTHER" id="PTHR11051">
    <property type="entry name" value="GLYCOSYL HYDROLASE-RELATED"/>
    <property type="match status" value="1"/>
</dbReference>
<reference evidence="6 7" key="1">
    <citation type="journal article" date="2023" name="Int. J. Syst. Evol. Microbiol.">
        <title>Arthrobacter vasquezii sp. nov., isolated from a soil sample from Union Glacier, Antarctica.</title>
        <authorList>
            <person name="Valenzuela-Ibaceta F."/>
            <person name="Carrasco V."/>
            <person name="Lagos-Moraga S."/>
            <person name="Dietz-Vargas C."/>
            <person name="Navarro C.A."/>
            <person name="Perez-Donoso J.M."/>
        </authorList>
    </citation>
    <scope>NUCLEOTIDE SEQUENCE [LARGE SCALE GENOMIC DNA]</scope>
    <source>
        <strain evidence="6 7">EH-1B-1</strain>
    </source>
</reference>
<dbReference type="InterPro" id="IPR037018">
    <property type="entry name" value="GH65_N"/>
</dbReference>
<dbReference type="GO" id="GO:0016787">
    <property type="term" value="F:hydrolase activity"/>
    <property type="evidence" value="ECO:0007669"/>
    <property type="project" value="UniProtKB-KW"/>
</dbReference>
<dbReference type="PIRSF" id="PIRSF036289">
    <property type="entry name" value="Glycosyl_hydrolase_malt_phosph"/>
    <property type="match status" value="1"/>
</dbReference>
<dbReference type="InterPro" id="IPR017045">
    <property type="entry name" value="Malt_Pase/Glycosyl_Hdrlase"/>
</dbReference>
<evidence type="ECO:0000313" key="6">
    <source>
        <dbReference type="EMBL" id="MDF9277984.1"/>
    </source>
</evidence>
<keyword evidence="2" id="KW-0326">Glycosidase</keyword>
<accession>A0ABT6CV74</accession>
<dbReference type="InterPro" id="IPR005194">
    <property type="entry name" value="Glyco_hydro_65_C"/>
</dbReference>
<dbReference type="Gene3D" id="2.60.420.10">
    <property type="entry name" value="Maltose phosphorylase, domain 3"/>
    <property type="match status" value="1"/>
</dbReference>
<dbReference type="Pfam" id="PF03633">
    <property type="entry name" value="Glyco_hydro_65C"/>
    <property type="match status" value="1"/>
</dbReference>
<dbReference type="RefSeq" id="WP_277358488.1">
    <property type="nucleotide sequence ID" value="NZ_JAROKN010000020.1"/>
</dbReference>
<protein>
    <submittedName>
        <fullName evidence="6">Glycosyl hydrolase family 65 protein</fullName>
    </submittedName>
</protein>
<name>A0ABT6CV74_9MICC</name>
<dbReference type="EMBL" id="JAROKN010000020">
    <property type="protein sequence ID" value="MDF9277984.1"/>
    <property type="molecule type" value="Genomic_DNA"/>
</dbReference>
<comment type="similarity">
    <text evidence="1">Belongs to the glycosyl hydrolase 65 family.</text>
</comment>
<dbReference type="SUPFAM" id="SSF74650">
    <property type="entry name" value="Galactose mutarotase-like"/>
    <property type="match status" value="1"/>
</dbReference>
<dbReference type="InterPro" id="IPR012341">
    <property type="entry name" value="6hp_glycosidase-like_sf"/>
</dbReference>
<dbReference type="InterPro" id="IPR008928">
    <property type="entry name" value="6-hairpin_glycosidase_sf"/>
</dbReference>
<proteinExistence type="inferred from homology"/>
<organism evidence="6 7">
    <name type="scientific">Arthrobacter vasquezii</name>
    <dbReference type="NCBI Taxonomy" id="2977629"/>
    <lineage>
        <taxon>Bacteria</taxon>
        <taxon>Bacillati</taxon>
        <taxon>Actinomycetota</taxon>
        <taxon>Actinomycetes</taxon>
        <taxon>Micrococcales</taxon>
        <taxon>Micrococcaceae</taxon>
        <taxon>Arthrobacter</taxon>
    </lineage>
</organism>
<evidence type="ECO:0000259" key="3">
    <source>
        <dbReference type="Pfam" id="PF03632"/>
    </source>
</evidence>